<dbReference type="InterPro" id="IPR036113">
    <property type="entry name" value="Asp/Glu-ADT_sf_sub_c"/>
</dbReference>
<proteinExistence type="inferred from homology"/>
<dbReference type="NCBIfam" id="TIGR00135">
    <property type="entry name" value="gatC"/>
    <property type="match status" value="1"/>
</dbReference>
<comment type="similarity">
    <text evidence="2">Belongs to the GatC family.</text>
</comment>
<dbReference type="GO" id="GO:0070681">
    <property type="term" value="P:glutaminyl-tRNAGln biosynthesis via transamidation"/>
    <property type="evidence" value="ECO:0007669"/>
    <property type="project" value="TreeGrafter"/>
</dbReference>
<dbReference type="PANTHER" id="PTHR15004">
    <property type="entry name" value="GLUTAMYL-TRNA(GLN) AMIDOTRANSFERASE SUBUNIT C, MITOCHONDRIAL"/>
    <property type="match status" value="1"/>
</dbReference>
<keyword evidence="3" id="KW-0808">Transferase</keyword>
<dbReference type="EMBL" id="FWXY01000010">
    <property type="protein sequence ID" value="SMC79694.1"/>
    <property type="molecule type" value="Genomic_DNA"/>
</dbReference>
<comment type="function">
    <text evidence="2">Allows the formation of correctly charged Asn-tRNA(Asn) or Gln-tRNA(Gln) through the transamidation of misacylated Asp-tRNA(Asn) or Glu-tRNA(Gln) in organisms which lack either or both of asparaginyl-tRNA or glutaminyl-tRNA synthetases. The reaction takes place in the presence of glutamine and ATP through an activated phospho-Asp-tRNA(Asn) or phospho-Glu-tRNA(Gln).</text>
</comment>
<keyword evidence="2" id="KW-0436">Ligase</keyword>
<dbReference type="GO" id="GO:0006412">
    <property type="term" value="P:translation"/>
    <property type="evidence" value="ECO:0007669"/>
    <property type="project" value="UniProtKB-UniRule"/>
</dbReference>
<keyword evidence="1 2" id="KW-0067">ATP-binding</keyword>
<gene>
    <name evidence="2" type="primary">gatC</name>
    <name evidence="3" type="ORF">SAMN02746065_110113</name>
</gene>
<dbReference type="Proteomes" id="UP000192418">
    <property type="component" value="Unassembled WGS sequence"/>
</dbReference>
<comment type="catalytic activity">
    <reaction evidence="2">
        <text>L-glutamyl-tRNA(Gln) + L-glutamine + ATP + H2O = L-glutaminyl-tRNA(Gln) + L-glutamate + ADP + phosphate + H(+)</text>
        <dbReference type="Rhea" id="RHEA:17521"/>
        <dbReference type="Rhea" id="RHEA-COMP:9681"/>
        <dbReference type="Rhea" id="RHEA-COMP:9684"/>
        <dbReference type="ChEBI" id="CHEBI:15377"/>
        <dbReference type="ChEBI" id="CHEBI:15378"/>
        <dbReference type="ChEBI" id="CHEBI:29985"/>
        <dbReference type="ChEBI" id="CHEBI:30616"/>
        <dbReference type="ChEBI" id="CHEBI:43474"/>
        <dbReference type="ChEBI" id="CHEBI:58359"/>
        <dbReference type="ChEBI" id="CHEBI:78520"/>
        <dbReference type="ChEBI" id="CHEBI:78521"/>
        <dbReference type="ChEBI" id="CHEBI:456216"/>
    </reaction>
</comment>
<name>A0A1W2C3U4_9BACT</name>
<evidence type="ECO:0000256" key="2">
    <source>
        <dbReference type="HAMAP-Rule" id="MF_00122"/>
    </source>
</evidence>
<protein>
    <recommendedName>
        <fullName evidence="2">Aspartyl/glutamyl-tRNA(Asn/Gln) amidotransferase subunit C</fullName>
        <shortName evidence="2">Asp/Glu-ADT subunit C</shortName>
        <ecNumber evidence="2">6.3.5.-</ecNumber>
    </recommendedName>
</protein>
<dbReference type="GO" id="GO:0005524">
    <property type="term" value="F:ATP binding"/>
    <property type="evidence" value="ECO:0007669"/>
    <property type="project" value="UniProtKB-KW"/>
</dbReference>
<dbReference type="STRING" id="1121400.SAMN02746065_110113"/>
<dbReference type="SUPFAM" id="SSF141000">
    <property type="entry name" value="Glu-tRNAGln amidotransferase C subunit"/>
    <property type="match status" value="1"/>
</dbReference>
<accession>A0A1W2C3U4</accession>
<dbReference type="EC" id="6.3.5.-" evidence="2"/>
<dbReference type="HAMAP" id="MF_00122">
    <property type="entry name" value="GatC"/>
    <property type="match status" value="1"/>
</dbReference>
<keyword evidence="2" id="KW-0648">Protein biosynthesis</keyword>
<dbReference type="Pfam" id="PF02686">
    <property type="entry name" value="GatC"/>
    <property type="match status" value="1"/>
</dbReference>
<keyword evidence="4" id="KW-1185">Reference proteome</keyword>
<dbReference type="Gene3D" id="1.10.20.60">
    <property type="entry name" value="Glu-tRNAGln amidotransferase C subunit, N-terminal domain"/>
    <property type="match status" value="1"/>
</dbReference>
<evidence type="ECO:0000313" key="4">
    <source>
        <dbReference type="Proteomes" id="UP000192418"/>
    </source>
</evidence>
<dbReference type="GO" id="GO:0006450">
    <property type="term" value="P:regulation of translational fidelity"/>
    <property type="evidence" value="ECO:0007669"/>
    <property type="project" value="InterPro"/>
</dbReference>
<evidence type="ECO:0000256" key="1">
    <source>
        <dbReference type="ARBA" id="ARBA00022840"/>
    </source>
</evidence>
<comment type="subunit">
    <text evidence="2">Heterotrimer of A, B and C subunits.</text>
</comment>
<dbReference type="GO" id="GO:0016740">
    <property type="term" value="F:transferase activity"/>
    <property type="evidence" value="ECO:0007669"/>
    <property type="project" value="UniProtKB-KW"/>
</dbReference>
<comment type="catalytic activity">
    <reaction evidence="2">
        <text>L-aspartyl-tRNA(Asn) + L-glutamine + ATP + H2O = L-asparaginyl-tRNA(Asn) + L-glutamate + ADP + phosphate + 2 H(+)</text>
        <dbReference type="Rhea" id="RHEA:14513"/>
        <dbReference type="Rhea" id="RHEA-COMP:9674"/>
        <dbReference type="Rhea" id="RHEA-COMP:9677"/>
        <dbReference type="ChEBI" id="CHEBI:15377"/>
        <dbReference type="ChEBI" id="CHEBI:15378"/>
        <dbReference type="ChEBI" id="CHEBI:29985"/>
        <dbReference type="ChEBI" id="CHEBI:30616"/>
        <dbReference type="ChEBI" id="CHEBI:43474"/>
        <dbReference type="ChEBI" id="CHEBI:58359"/>
        <dbReference type="ChEBI" id="CHEBI:78515"/>
        <dbReference type="ChEBI" id="CHEBI:78516"/>
        <dbReference type="ChEBI" id="CHEBI:456216"/>
    </reaction>
</comment>
<dbReference type="RefSeq" id="WP_232367125.1">
    <property type="nucleotide sequence ID" value="NZ_FWXY01000010.1"/>
</dbReference>
<organism evidence="3 4">
    <name type="scientific">Desulfocicer vacuolatum DSM 3385</name>
    <dbReference type="NCBI Taxonomy" id="1121400"/>
    <lineage>
        <taxon>Bacteria</taxon>
        <taxon>Pseudomonadati</taxon>
        <taxon>Thermodesulfobacteriota</taxon>
        <taxon>Desulfobacteria</taxon>
        <taxon>Desulfobacterales</taxon>
        <taxon>Desulfobacteraceae</taxon>
        <taxon>Desulfocicer</taxon>
    </lineage>
</organism>
<dbReference type="GO" id="GO:0050567">
    <property type="term" value="F:glutaminyl-tRNA synthase (glutamine-hydrolyzing) activity"/>
    <property type="evidence" value="ECO:0007669"/>
    <property type="project" value="UniProtKB-UniRule"/>
</dbReference>
<dbReference type="AlphaFoldDB" id="A0A1W2C3U4"/>
<reference evidence="3 4" key="1">
    <citation type="submission" date="2017-04" db="EMBL/GenBank/DDBJ databases">
        <authorList>
            <person name="Afonso C.L."/>
            <person name="Miller P.J."/>
            <person name="Scott M.A."/>
            <person name="Spackman E."/>
            <person name="Goraichik I."/>
            <person name="Dimitrov K.M."/>
            <person name="Suarez D.L."/>
            <person name="Swayne D.E."/>
        </authorList>
    </citation>
    <scope>NUCLEOTIDE SEQUENCE [LARGE SCALE GENOMIC DNA]</scope>
    <source>
        <strain evidence="3 4">DSM 3385</strain>
    </source>
</reference>
<dbReference type="GO" id="GO:0050566">
    <property type="term" value="F:asparaginyl-tRNA synthase (glutamine-hydrolyzing) activity"/>
    <property type="evidence" value="ECO:0007669"/>
    <property type="project" value="RHEA"/>
</dbReference>
<evidence type="ECO:0000313" key="3">
    <source>
        <dbReference type="EMBL" id="SMC79694.1"/>
    </source>
</evidence>
<dbReference type="PANTHER" id="PTHR15004:SF0">
    <property type="entry name" value="GLUTAMYL-TRNA(GLN) AMIDOTRANSFERASE SUBUNIT C, MITOCHONDRIAL"/>
    <property type="match status" value="1"/>
</dbReference>
<keyword evidence="2" id="KW-0547">Nucleotide-binding</keyword>
<sequence>MEAAIPPLGETFGGFLADFFMKITKKDIEYIAHLSRLEVDDSLVDKFADQVSRILQYIDKLKDVDVSGVELMAGAALSTNVFREDIPHTPPGPEITLANAPEREDDFYMVPKAVG</sequence>
<dbReference type="InterPro" id="IPR003837">
    <property type="entry name" value="GatC"/>
</dbReference>